<dbReference type="SUPFAM" id="SSF53738">
    <property type="entry name" value="Phosphoglucomutase, first 3 domains"/>
    <property type="match status" value="2"/>
</dbReference>
<dbReference type="InterPro" id="IPR005844">
    <property type="entry name" value="A-D-PHexomutase_a/b/a-I"/>
</dbReference>
<evidence type="ECO:0000256" key="5">
    <source>
        <dbReference type="ARBA" id="ARBA00022842"/>
    </source>
</evidence>
<dbReference type="GO" id="GO:0000287">
    <property type="term" value="F:magnesium ion binding"/>
    <property type="evidence" value="ECO:0007669"/>
    <property type="project" value="InterPro"/>
</dbReference>
<dbReference type="GO" id="GO:0008973">
    <property type="term" value="F:phosphopentomutase activity"/>
    <property type="evidence" value="ECO:0007669"/>
    <property type="project" value="TreeGrafter"/>
</dbReference>
<comment type="cofactor">
    <cofactor evidence="1">
        <name>Mg(2+)</name>
        <dbReference type="ChEBI" id="CHEBI:18420"/>
    </cofactor>
</comment>
<organism evidence="11">
    <name type="scientific">uncultured prokaryote</name>
    <dbReference type="NCBI Taxonomy" id="198431"/>
    <lineage>
        <taxon>unclassified sequences</taxon>
        <taxon>environmental samples</taxon>
    </lineage>
</organism>
<keyword evidence="4" id="KW-0479">Metal-binding</keyword>
<dbReference type="AlphaFoldDB" id="H5SPA7"/>
<feature type="domain" description="Alpha-D-phosphohexomutase alpha/beta/alpha" evidence="10">
    <location>
        <begin position="265"/>
        <end position="372"/>
    </location>
</feature>
<evidence type="ECO:0000259" key="7">
    <source>
        <dbReference type="Pfam" id="PF00408"/>
    </source>
</evidence>
<dbReference type="Pfam" id="PF02880">
    <property type="entry name" value="PGM_PMM_III"/>
    <property type="match status" value="1"/>
</dbReference>
<gene>
    <name evidence="11" type="ORF">HGMM_F53F08C36</name>
</gene>
<dbReference type="Gene3D" id="3.30.310.50">
    <property type="entry name" value="Alpha-D-phosphohexomutase, C-terminal domain"/>
    <property type="match status" value="1"/>
</dbReference>
<dbReference type="InterPro" id="IPR005845">
    <property type="entry name" value="A-D-PHexomutase_a/b/a-II"/>
</dbReference>
<dbReference type="InterPro" id="IPR036900">
    <property type="entry name" value="A-D-PHexomutase_C_sf"/>
</dbReference>
<dbReference type="PANTHER" id="PTHR45745">
    <property type="entry name" value="PHOSPHOMANNOMUTASE 45A"/>
    <property type="match status" value="1"/>
</dbReference>
<keyword evidence="5" id="KW-0460">Magnesium</keyword>
<dbReference type="PROSITE" id="PS00710">
    <property type="entry name" value="PGM_PMM"/>
    <property type="match status" value="1"/>
</dbReference>
<dbReference type="SUPFAM" id="SSF55957">
    <property type="entry name" value="Phosphoglucomutase, C-terminal domain"/>
    <property type="match status" value="1"/>
</dbReference>
<evidence type="ECO:0000256" key="3">
    <source>
        <dbReference type="ARBA" id="ARBA00022553"/>
    </source>
</evidence>
<dbReference type="InterPro" id="IPR005841">
    <property type="entry name" value="Alpha-D-phosphohexomutase_SF"/>
</dbReference>
<feature type="domain" description="Alpha-D-phosphohexomutase alpha/beta/alpha" evidence="9">
    <location>
        <begin position="160"/>
        <end position="260"/>
    </location>
</feature>
<evidence type="ECO:0000259" key="10">
    <source>
        <dbReference type="Pfam" id="PF02880"/>
    </source>
</evidence>
<proteinExistence type="inferred from homology"/>
<accession>H5SPA7</accession>
<dbReference type="Pfam" id="PF02878">
    <property type="entry name" value="PGM_PMM_I"/>
    <property type="match status" value="1"/>
</dbReference>
<comment type="similarity">
    <text evidence="2">Belongs to the phosphohexose mutase family.</text>
</comment>
<evidence type="ECO:0000313" key="11">
    <source>
        <dbReference type="EMBL" id="BAL57999.1"/>
    </source>
</evidence>
<feature type="domain" description="Alpha-D-phosphohexomutase C-terminal" evidence="7">
    <location>
        <begin position="399"/>
        <end position="454"/>
    </location>
</feature>
<evidence type="ECO:0000259" key="8">
    <source>
        <dbReference type="Pfam" id="PF02878"/>
    </source>
</evidence>
<name>H5SPA7_9ZZZZ</name>
<evidence type="ECO:0000256" key="1">
    <source>
        <dbReference type="ARBA" id="ARBA00001946"/>
    </source>
</evidence>
<dbReference type="PRINTS" id="PR00509">
    <property type="entry name" value="PGMPMM"/>
</dbReference>
<dbReference type="Pfam" id="PF02879">
    <property type="entry name" value="PGM_PMM_II"/>
    <property type="match status" value="1"/>
</dbReference>
<evidence type="ECO:0000256" key="6">
    <source>
        <dbReference type="ARBA" id="ARBA00023235"/>
    </source>
</evidence>
<dbReference type="EMBL" id="AP011790">
    <property type="protein sequence ID" value="BAL57999.1"/>
    <property type="molecule type" value="Genomic_DNA"/>
</dbReference>
<dbReference type="Pfam" id="PF00408">
    <property type="entry name" value="PGM_PMM_IV"/>
    <property type="match status" value="1"/>
</dbReference>
<dbReference type="PANTHER" id="PTHR45745:SF1">
    <property type="entry name" value="PHOSPHOGLUCOMUTASE 2B-RELATED"/>
    <property type="match status" value="1"/>
</dbReference>
<dbReference type="GO" id="GO:0005975">
    <property type="term" value="P:carbohydrate metabolic process"/>
    <property type="evidence" value="ECO:0007669"/>
    <property type="project" value="InterPro"/>
</dbReference>
<dbReference type="InterPro" id="IPR016066">
    <property type="entry name" value="A-D-PHexomutase_CS"/>
</dbReference>
<feature type="domain" description="Alpha-D-phosphohexomutase alpha/beta/alpha" evidence="8">
    <location>
        <begin position="4"/>
        <end position="135"/>
    </location>
</feature>
<protein>
    <submittedName>
        <fullName evidence="11">Phosphoglucomutase</fullName>
    </submittedName>
</protein>
<reference evidence="11" key="1">
    <citation type="journal article" date="2005" name="Environ. Microbiol.">
        <title>Genetic and functional properties of uncultivated thermophilic crenarchaeotes from a subsurface gold mine as revealed by analysis of genome fragments.</title>
        <authorList>
            <person name="Nunoura T."/>
            <person name="Hirayama H."/>
            <person name="Takami H."/>
            <person name="Oida H."/>
            <person name="Nishi S."/>
            <person name="Shimamura S."/>
            <person name="Suzuki Y."/>
            <person name="Inagaki F."/>
            <person name="Takai K."/>
            <person name="Nealson K.H."/>
            <person name="Horikoshi K."/>
        </authorList>
    </citation>
    <scope>NUCLEOTIDE SEQUENCE</scope>
</reference>
<dbReference type="Gene3D" id="3.40.120.10">
    <property type="entry name" value="Alpha-D-Glucose-1,6-Bisphosphate, subunit A, domain 3"/>
    <property type="match status" value="3"/>
</dbReference>
<dbReference type="GO" id="GO:0006166">
    <property type="term" value="P:purine ribonucleoside salvage"/>
    <property type="evidence" value="ECO:0007669"/>
    <property type="project" value="TreeGrafter"/>
</dbReference>
<keyword evidence="3" id="KW-0597">Phosphoprotein</keyword>
<evidence type="ECO:0000256" key="2">
    <source>
        <dbReference type="ARBA" id="ARBA00010231"/>
    </source>
</evidence>
<keyword evidence="6" id="KW-0413">Isomerase</keyword>
<dbReference type="InterPro" id="IPR016055">
    <property type="entry name" value="A-D-PHexomutase_a/b/a-I/II/III"/>
</dbReference>
<evidence type="ECO:0000256" key="4">
    <source>
        <dbReference type="ARBA" id="ARBA00022723"/>
    </source>
</evidence>
<dbReference type="InterPro" id="IPR005843">
    <property type="entry name" value="A-D-PHexomutase_C"/>
</dbReference>
<sequence>MLRAGTDGWRGVISRDIGFDTFRLIARGYALYLKRMGLSERGVAVGFDRRFLSPQYAREVCEVLSSEGIPVLLGKRYLPTPALSLYVKAKGLSGGIMITASHNPPEYNGLKIKEGFGGPALPETVRKIEAIIGELMEEDLPEDKPSVHYRNAESFDPHDFYIDEILHLVDTGLMKKFRMDVLVDPMHGCGASYFRDLLQGLGWKVREIRGEENPCFGGMAPEPVERNLSELRKRVAKGGFHLGIAFDGDGDRVAAVDSSGTFITPHYIQALLLRHLVEHRKLKGFVVKTFSTTVMMEMMGRMYGLEVIETPIGFKYISDLMLREDVLIGGEESGGIGIKGYIPERDGLFSAMLLLEALCYMGKGLGEAIKEIKEEVGEFFYERWDIPFYPHEPDEIMERVKRDERQELAGKRVKERKIFDGIKYILEDDSWLLLRISGTEPVLRIYAETRQKALAPLLLSEGRQIAGL</sequence>
<dbReference type="InterPro" id="IPR005846">
    <property type="entry name" value="A-D-PHexomutase_a/b/a-III"/>
</dbReference>
<dbReference type="CDD" id="cd05800">
    <property type="entry name" value="PGM_like2"/>
    <property type="match status" value="1"/>
</dbReference>
<evidence type="ECO:0000259" key="9">
    <source>
        <dbReference type="Pfam" id="PF02879"/>
    </source>
</evidence>
<reference evidence="11" key="2">
    <citation type="journal article" date="2012" name="PLoS ONE">
        <title>A Deeply Branching Thermophilic Bacterium with an Ancient Acetyl-CoA Pathway Dominates a Subsurface Ecosystem.</title>
        <authorList>
            <person name="Takami H."/>
            <person name="Noguchi H."/>
            <person name="Takaki Y."/>
            <person name="Uchiyama I."/>
            <person name="Toyoda A."/>
            <person name="Nishi S."/>
            <person name="Chee G.-J."/>
            <person name="Arai W."/>
            <person name="Nunoura T."/>
            <person name="Itoh T."/>
            <person name="Hattori M."/>
            <person name="Takai K."/>
        </authorList>
    </citation>
    <scope>NUCLEOTIDE SEQUENCE</scope>
</reference>